<organism evidence="1 2">
    <name type="scientific">Anaeromyxobacter diazotrophicus</name>
    <dbReference type="NCBI Taxonomy" id="2590199"/>
    <lineage>
        <taxon>Bacteria</taxon>
        <taxon>Pseudomonadati</taxon>
        <taxon>Myxococcota</taxon>
        <taxon>Myxococcia</taxon>
        <taxon>Myxococcales</taxon>
        <taxon>Cystobacterineae</taxon>
        <taxon>Anaeromyxobacteraceae</taxon>
        <taxon>Anaeromyxobacter</taxon>
    </lineage>
</organism>
<dbReference type="Proteomes" id="UP000503640">
    <property type="component" value="Unassembled WGS sequence"/>
</dbReference>
<dbReference type="Pfam" id="PF14026">
    <property type="entry name" value="SCO4226-like"/>
    <property type="match status" value="1"/>
</dbReference>
<keyword evidence="2" id="KW-1185">Reference proteome</keyword>
<dbReference type="AlphaFoldDB" id="A0A7I9VMX1"/>
<evidence type="ECO:0000313" key="1">
    <source>
        <dbReference type="EMBL" id="GEJ57731.1"/>
    </source>
</evidence>
<accession>A0A7I9VMX1</accession>
<comment type="caution">
    <text evidence="1">The sequence shown here is derived from an EMBL/GenBank/DDBJ whole genome shotgun (WGS) entry which is preliminary data.</text>
</comment>
<evidence type="ECO:0008006" key="3">
    <source>
        <dbReference type="Google" id="ProtNLM"/>
    </source>
</evidence>
<dbReference type="EMBL" id="BJTG01000005">
    <property type="protein sequence ID" value="GEJ57731.1"/>
    <property type="molecule type" value="Genomic_DNA"/>
</dbReference>
<name>A0A7I9VMX1_9BACT</name>
<protein>
    <recommendedName>
        <fullName evidence="3">DUF4242 domain-containing protein</fullName>
    </recommendedName>
</protein>
<proteinExistence type="predicted"/>
<sequence>MRKYLIEREIPGVARMSPAELRAVAQKSNGILRDLGPSIQWVQSFVTADKFYCLYYAATPELIEEHARCTGIPADRISEVVGVIDPTDGA</sequence>
<dbReference type="RefSeq" id="WP_176065566.1">
    <property type="nucleotide sequence ID" value="NZ_BJTG01000005.1"/>
</dbReference>
<gene>
    <name evidence="1" type="ORF">AMYX_24720</name>
</gene>
<reference evidence="2" key="1">
    <citation type="journal article" date="2020" name="Appl. Environ. Microbiol.">
        <title>Diazotrophic Anaeromyxobacter Isolates from Soils.</title>
        <authorList>
            <person name="Masuda Y."/>
            <person name="Yamanaka H."/>
            <person name="Xu Z.X."/>
            <person name="Shiratori Y."/>
            <person name="Aono T."/>
            <person name="Amachi S."/>
            <person name="Senoo K."/>
            <person name="Itoh H."/>
        </authorList>
    </citation>
    <scope>NUCLEOTIDE SEQUENCE [LARGE SCALE GENOMIC DNA]</scope>
    <source>
        <strain evidence="2">R267</strain>
    </source>
</reference>
<dbReference type="InterPro" id="IPR025336">
    <property type="entry name" value="SCO4226-like"/>
</dbReference>
<evidence type="ECO:0000313" key="2">
    <source>
        <dbReference type="Proteomes" id="UP000503640"/>
    </source>
</evidence>